<dbReference type="InterPro" id="IPR001750">
    <property type="entry name" value="ND/Mrp_TM"/>
</dbReference>
<dbReference type="GO" id="GO:0012505">
    <property type="term" value="C:endomembrane system"/>
    <property type="evidence" value="ECO:0007669"/>
    <property type="project" value="UniProtKB-SubCell"/>
</dbReference>
<sequence>MIKKNHVAQLLNKIINYFLWIFFMGNLAYLICFYPNVQPWYYKGFLKINGFTLLIWTLATFFSALINSYAKNYLKGFKYYNKFSLLCLGFTGSIMVFVMANHVLLLLMMWGLMGVFMSQLIGVDSRWGEATEASKFALRYFATGSLFLSTGVLLLAFQTGDFTLSGILSKLNNVSHSITLLSGLCIIIAAIIQSAIYPFHRWLLSAMTAPTPASALMHAGFVNGSGILLTLFSTVLFASDTLIILFIIGGLTAVIAQFTKLLQVNVKQKLACSTIAQMGFMIMQCGLGFFNAAIVHLILHGFYKAYLFLSSGEEIGYAKPQKPINIKIKPLQVIIVLFFGVLGAFMFAYLTGKGIELNSGIFLTLIVAITVGQATYNIIKEQQITILQKTFLPPLLFICGIFSYALMYKVVTGLMWDMPLREAPLPLSLIEVLFGIVFLIGFFIMKLGVYRKYPVLYVKLLNISQPDKKTVLMYKSKSL</sequence>
<dbReference type="PRINTS" id="PR01434">
    <property type="entry name" value="NADHDHGNASE5"/>
</dbReference>
<gene>
    <name evidence="8" type="ORF">J3495_11650</name>
</gene>
<evidence type="ECO:0000256" key="5">
    <source>
        <dbReference type="RuleBase" id="RU000320"/>
    </source>
</evidence>
<feature type="transmembrane region" description="Helical" evidence="6">
    <location>
        <begin position="14"/>
        <end position="36"/>
    </location>
</feature>
<keyword evidence="4 6" id="KW-0472">Membrane</keyword>
<proteinExistence type="predicted"/>
<dbReference type="Proteomes" id="UP000675047">
    <property type="component" value="Unassembled WGS sequence"/>
</dbReference>
<feature type="transmembrane region" description="Helical" evidence="6">
    <location>
        <begin position="391"/>
        <end position="411"/>
    </location>
</feature>
<dbReference type="GO" id="GO:0042773">
    <property type="term" value="P:ATP synthesis coupled electron transport"/>
    <property type="evidence" value="ECO:0007669"/>
    <property type="project" value="InterPro"/>
</dbReference>
<reference evidence="8 9" key="1">
    <citation type="submission" date="2021-03" db="EMBL/GenBank/DDBJ databases">
        <title>Flavobacterium Flabelliformis Sp. Nov. And Flavobacterium Geliluteum Sp. Nov., Two Novel Multidrug Resistant Psychrophilic Species Isolated From Antarctica.</title>
        <authorList>
            <person name="Kralova S."/>
            <person name="Busse H.J."/>
            <person name="Bezdicek M."/>
            <person name="Nykrynova M."/>
            <person name="Kroupova E."/>
            <person name="Krsek D."/>
            <person name="Sedlacek I."/>
        </authorList>
    </citation>
    <scope>NUCLEOTIDE SEQUENCE [LARGE SCALE GENOMIC DNA]</scope>
    <source>
        <strain evidence="8 9">P7388</strain>
    </source>
</reference>
<feature type="transmembrane region" description="Helical" evidence="6">
    <location>
        <begin position="357"/>
        <end position="379"/>
    </location>
</feature>
<evidence type="ECO:0000256" key="4">
    <source>
        <dbReference type="ARBA" id="ARBA00023136"/>
    </source>
</evidence>
<keyword evidence="9" id="KW-1185">Reference proteome</keyword>
<feature type="transmembrane region" description="Helical" evidence="6">
    <location>
        <begin position="331"/>
        <end position="351"/>
    </location>
</feature>
<dbReference type="GO" id="GO:0015990">
    <property type="term" value="P:electron transport coupled proton transport"/>
    <property type="evidence" value="ECO:0007669"/>
    <property type="project" value="TreeGrafter"/>
</dbReference>
<feature type="transmembrane region" description="Helical" evidence="6">
    <location>
        <begin position="227"/>
        <end position="255"/>
    </location>
</feature>
<comment type="subcellular location">
    <subcellularLocation>
        <location evidence="1">Endomembrane system</location>
        <topology evidence="1">Multi-pass membrane protein</topology>
    </subcellularLocation>
    <subcellularLocation>
        <location evidence="5">Membrane</location>
        <topology evidence="5">Multi-pass membrane protein</topology>
    </subcellularLocation>
</comment>
<feature type="domain" description="NADH:quinone oxidoreductase/Mrp antiporter transmembrane" evidence="7">
    <location>
        <begin position="100"/>
        <end position="348"/>
    </location>
</feature>
<evidence type="ECO:0000256" key="3">
    <source>
        <dbReference type="ARBA" id="ARBA00022989"/>
    </source>
</evidence>
<evidence type="ECO:0000313" key="8">
    <source>
        <dbReference type="EMBL" id="MBP4138740.1"/>
    </source>
</evidence>
<feature type="transmembrane region" description="Helical" evidence="6">
    <location>
        <begin position="48"/>
        <end position="67"/>
    </location>
</feature>
<protein>
    <submittedName>
        <fullName evidence="8">Pesticidal protein Cry28Aa</fullName>
    </submittedName>
</protein>
<feature type="transmembrane region" description="Helical" evidence="6">
    <location>
        <begin position="423"/>
        <end position="444"/>
    </location>
</feature>
<dbReference type="GO" id="GO:0008137">
    <property type="term" value="F:NADH dehydrogenase (ubiquinone) activity"/>
    <property type="evidence" value="ECO:0007669"/>
    <property type="project" value="InterPro"/>
</dbReference>
<dbReference type="InterPro" id="IPR003945">
    <property type="entry name" value="NU5C-like"/>
</dbReference>
<evidence type="ECO:0000256" key="2">
    <source>
        <dbReference type="ARBA" id="ARBA00022692"/>
    </source>
</evidence>
<feature type="transmembrane region" description="Helical" evidence="6">
    <location>
        <begin position="275"/>
        <end position="299"/>
    </location>
</feature>
<dbReference type="GO" id="GO:0016020">
    <property type="term" value="C:membrane"/>
    <property type="evidence" value="ECO:0007669"/>
    <property type="project" value="UniProtKB-SubCell"/>
</dbReference>
<feature type="transmembrane region" description="Helical" evidence="6">
    <location>
        <begin position="136"/>
        <end position="157"/>
    </location>
</feature>
<dbReference type="GO" id="GO:0003954">
    <property type="term" value="F:NADH dehydrogenase activity"/>
    <property type="evidence" value="ECO:0007669"/>
    <property type="project" value="TreeGrafter"/>
</dbReference>
<accession>A0A940XFE7</accession>
<dbReference type="PANTHER" id="PTHR42829">
    <property type="entry name" value="NADH-UBIQUINONE OXIDOREDUCTASE CHAIN 5"/>
    <property type="match status" value="1"/>
</dbReference>
<comment type="caution">
    <text evidence="8">The sequence shown here is derived from an EMBL/GenBank/DDBJ whole genome shotgun (WGS) entry which is preliminary data.</text>
</comment>
<dbReference type="RefSeq" id="WP_210666730.1">
    <property type="nucleotide sequence ID" value="NZ_JAGFBV010000017.1"/>
</dbReference>
<feature type="transmembrane region" description="Helical" evidence="6">
    <location>
        <begin position="79"/>
        <end position="98"/>
    </location>
</feature>
<evidence type="ECO:0000313" key="9">
    <source>
        <dbReference type="Proteomes" id="UP000675047"/>
    </source>
</evidence>
<dbReference type="Pfam" id="PF00361">
    <property type="entry name" value="Proton_antipo_M"/>
    <property type="match status" value="1"/>
</dbReference>
<evidence type="ECO:0000256" key="6">
    <source>
        <dbReference type="SAM" id="Phobius"/>
    </source>
</evidence>
<keyword evidence="3 6" id="KW-1133">Transmembrane helix</keyword>
<feature type="transmembrane region" description="Helical" evidence="6">
    <location>
        <begin position="177"/>
        <end position="197"/>
    </location>
</feature>
<keyword evidence="2 5" id="KW-0812">Transmembrane</keyword>
<dbReference type="PANTHER" id="PTHR42829:SF1">
    <property type="entry name" value="INORGANIC CARBON TRANSPORTER SUBUNIT DABB-RELATED"/>
    <property type="match status" value="1"/>
</dbReference>
<evidence type="ECO:0000259" key="7">
    <source>
        <dbReference type="Pfam" id="PF00361"/>
    </source>
</evidence>
<organism evidence="8 9">
    <name type="scientific">Flavobacterium geliluteum</name>
    <dbReference type="NCBI Taxonomy" id="2816120"/>
    <lineage>
        <taxon>Bacteria</taxon>
        <taxon>Pseudomonadati</taxon>
        <taxon>Bacteroidota</taxon>
        <taxon>Flavobacteriia</taxon>
        <taxon>Flavobacteriales</taxon>
        <taxon>Flavobacteriaceae</taxon>
        <taxon>Flavobacterium</taxon>
    </lineage>
</organism>
<dbReference type="EMBL" id="JAGFBV010000017">
    <property type="protein sequence ID" value="MBP4138740.1"/>
    <property type="molecule type" value="Genomic_DNA"/>
</dbReference>
<name>A0A940XFE7_9FLAO</name>
<evidence type="ECO:0000256" key="1">
    <source>
        <dbReference type="ARBA" id="ARBA00004127"/>
    </source>
</evidence>
<dbReference type="AlphaFoldDB" id="A0A940XFE7"/>